<dbReference type="Pfam" id="PF19276">
    <property type="entry name" value="HD_assoc_2"/>
    <property type="match status" value="1"/>
</dbReference>
<evidence type="ECO:0000313" key="3">
    <source>
        <dbReference type="Proteomes" id="UP001272052"/>
    </source>
</evidence>
<dbReference type="CDD" id="cd00077">
    <property type="entry name" value="HDc"/>
    <property type="match status" value="1"/>
</dbReference>
<evidence type="ECO:0000313" key="2">
    <source>
        <dbReference type="EMBL" id="MDV0445301.1"/>
    </source>
</evidence>
<gene>
    <name evidence="2" type="ORF">MmiAt1_08720</name>
</gene>
<keyword evidence="3" id="KW-1185">Reference proteome</keyword>
<feature type="domain" description="HD" evidence="1">
    <location>
        <begin position="52"/>
        <end position="178"/>
    </location>
</feature>
<dbReference type="SMART" id="SM00471">
    <property type="entry name" value="HDc"/>
    <property type="match status" value="1"/>
</dbReference>
<dbReference type="Gene3D" id="1.10.3210.10">
    <property type="entry name" value="Hypothetical protein af1432"/>
    <property type="match status" value="1"/>
</dbReference>
<comment type="caution">
    <text evidence="2">The sequence shown here is derived from an EMBL/GenBank/DDBJ whole genome shotgun (WGS) entry which is preliminary data.</text>
</comment>
<reference evidence="2 3" key="1">
    <citation type="submission" date="2023-06" db="EMBL/GenBank/DDBJ databases">
        <title>Genome sequence of Methanimicrococcus sp. At1.</title>
        <authorList>
            <person name="Protasov E."/>
            <person name="Platt K."/>
            <person name="Poehlein A."/>
            <person name="Daniel R."/>
            <person name="Brune A."/>
        </authorList>
    </citation>
    <scope>NUCLEOTIDE SEQUENCE [LARGE SCALE GENOMIC DNA]</scope>
    <source>
        <strain evidence="2 3">At1</strain>
    </source>
</reference>
<dbReference type="Pfam" id="PF01966">
    <property type="entry name" value="HD"/>
    <property type="match status" value="1"/>
</dbReference>
<dbReference type="RefSeq" id="WP_318785722.1">
    <property type="nucleotide sequence ID" value="NZ_JAWDKC010000015.1"/>
</dbReference>
<protein>
    <recommendedName>
        <fullName evidence="1">HD domain-containing protein</fullName>
    </recommendedName>
</protein>
<dbReference type="SUPFAM" id="SSF109604">
    <property type="entry name" value="HD-domain/PDEase-like"/>
    <property type="match status" value="1"/>
</dbReference>
<dbReference type="PANTHER" id="PTHR11373:SF4">
    <property type="entry name" value="DEOXYNUCLEOSIDE TRIPHOSPHATE TRIPHOSPHOHYDROLASE SAMHD1"/>
    <property type="match status" value="1"/>
</dbReference>
<organism evidence="2 3">
    <name type="scientific">Methanimicrococcus hacksteinii</name>
    <dbReference type="NCBI Taxonomy" id="3028293"/>
    <lineage>
        <taxon>Archaea</taxon>
        <taxon>Methanobacteriati</taxon>
        <taxon>Methanobacteriota</taxon>
        <taxon>Stenosarchaea group</taxon>
        <taxon>Methanomicrobia</taxon>
        <taxon>Methanosarcinales</taxon>
        <taxon>Methanosarcinaceae</taxon>
        <taxon>Methanimicrococcus</taxon>
    </lineage>
</organism>
<dbReference type="InterPro" id="IPR050135">
    <property type="entry name" value="dGTPase-like"/>
</dbReference>
<accession>A0ABU3VPK2</accession>
<sequence>MDKNVILDPIHGYIEFDKMKSSLFDTPQMQRLRRIKQLGFSNLVYPGANHTRFEHSMGAMHLASLFLKIQRENETAISAVSDYDALDEIVVASLLHDIGHGPFSHATEKLIEQYTRKSHDDVRHILAESEVGDVLNEFGFTPSRIAKHISGDTPVSQILSSEIDVDKMDYLARDMHYTGVTSGSVDYIRLLNHLEYFESKLVLDAGAIRAAEGLLVSRYWMNVSVYYHHVSRIAETMCSRACAYLLENQIVRPQEFARLDDIGLMSIMRNEEGFAGEIAARLDDRNLYKRALYTGYEAVGSGIFEQRKNVGRIEKEIAEDAHVEPEYVIIDIPSKPEMAEMKALVMDKGMKKLTDASLFVKDLEHVQIENWKMGVFTPKEHLEAVSKAAYDFFEIETKPKTKQIALTDLLENDSQ</sequence>
<proteinExistence type="predicted"/>
<dbReference type="Proteomes" id="UP001272052">
    <property type="component" value="Unassembled WGS sequence"/>
</dbReference>
<name>A0ABU3VPK2_9EURY</name>
<dbReference type="PROSITE" id="PS51831">
    <property type="entry name" value="HD"/>
    <property type="match status" value="1"/>
</dbReference>
<dbReference type="EMBL" id="JAWDKC010000015">
    <property type="protein sequence ID" value="MDV0445301.1"/>
    <property type="molecule type" value="Genomic_DNA"/>
</dbReference>
<dbReference type="InterPro" id="IPR003607">
    <property type="entry name" value="HD/PDEase_dom"/>
</dbReference>
<dbReference type="InterPro" id="IPR045509">
    <property type="entry name" value="HD_assoc_2"/>
</dbReference>
<evidence type="ECO:0000259" key="1">
    <source>
        <dbReference type="PROSITE" id="PS51831"/>
    </source>
</evidence>
<dbReference type="InterPro" id="IPR006674">
    <property type="entry name" value="HD_domain"/>
</dbReference>
<dbReference type="PANTHER" id="PTHR11373">
    <property type="entry name" value="DEOXYNUCLEOSIDE TRIPHOSPHATE TRIPHOSPHOHYDROLASE"/>
    <property type="match status" value="1"/>
</dbReference>